<dbReference type="EMBL" id="JACBAF010001747">
    <property type="protein sequence ID" value="KAF7173550.1"/>
    <property type="molecule type" value="Genomic_DNA"/>
</dbReference>
<dbReference type="EMBL" id="JACBAD010001669">
    <property type="protein sequence ID" value="KAF7136986.1"/>
    <property type="molecule type" value="Genomic_DNA"/>
</dbReference>
<evidence type="ECO:0000313" key="2">
    <source>
        <dbReference type="EMBL" id="KAF7173550.1"/>
    </source>
</evidence>
<reference evidence="2" key="1">
    <citation type="submission" date="2020-06" db="EMBL/GenBank/DDBJ databases">
        <title>Draft genome sequences of strains closely related to Aspergillus parafelis and Aspergillus hiratsukae.</title>
        <authorList>
            <person name="Dos Santos R.A.C."/>
            <person name="Rivero-Menendez O."/>
            <person name="Steenwyk J.L."/>
            <person name="Mead M.E."/>
            <person name="Goldman G.H."/>
            <person name="Alastruey-Izquierdo A."/>
            <person name="Rokas A."/>
        </authorList>
    </citation>
    <scope>NUCLEOTIDE SEQUENCE</scope>
    <source>
        <strain evidence="1">CNM-CM5793</strain>
        <strain evidence="2">CNM-CM6106</strain>
    </source>
</reference>
<evidence type="ECO:0000313" key="4">
    <source>
        <dbReference type="Proteomes" id="UP000662466"/>
    </source>
</evidence>
<evidence type="ECO:0000313" key="1">
    <source>
        <dbReference type="EMBL" id="KAF7136986.1"/>
    </source>
</evidence>
<comment type="caution">
    <text evidence="2">The sequence shown here is derived from an EMBL/GenBank/DDBJ whole genome shotgun (WGS) entry which is preliminary data.</text>
</comment>
<evidence type="ECO:0000313" key="3">
    <source>
        <dbReference type="Proteomes" id="UP000630445"/>
    </source>
</evidence>
<proteinExistence type="predicted"/>
<dbReference type="OrthoDB" id="26838at2759"/>
<accession>A0A8H6QH57</accession>
<name>A0A8H6QH57_9EURO</name>
<dbReference type="Proteomes" id="UP000630445">
    <property type="component" value="Unassembled WGS sequence"/>
</dbReference>
<gene>
    <name evidence="1" type="ORF">CNMCM5793_006737</name>
    <name evidence="2" type="ORF">CNMCM6106_007623</name>
</gene>
<dbReference type="AlphaFoldDB" id="A0A8H6QH57"/>
<dbReference type="Proteomes" id="UP000662466">
    <property type="component" value="Unassembled WGS sequence"/>
</dbReference>
<protein>
    <submittedName>
        <fullName evidence="2">Uncharacterized protein</fullName>
    </submittedName>
</protein>
<sequence length="337" mass="38101">MQHGNRRAPRRPYGILAIGRRGRFSSTMAPQRRSVVSVRVVDPVKARKTAPCAYKRGCWDMKEIMASNLVVIEAKNEKTLGEAKAQLLCYMGIQPPHFPFCIITYIRQIVRSVIHLSPTTSIDTTALQVSLMQSEEFTLQWDNKDQESSDTTLALLCCAFIALLSLPGGIQLGRIKGENRWPPVEPFARTLVSLMLIDAICEQAGYNWDDEDEARDIKNWDIVFLDRVDGVARILNGKVDSAIWDLKLGAFKSALPPYQGYKKAPDFVLKNQAHMAKVVGEAKVPWIPEHHLRDQVRVFDVGELKVLWVDEPVSEDAYDDEGHLQVLLAQLIQYMQD</sequence>
<organism evidence="2 4">
    <name type="scientific">Aspergillus hiratsukae</name>
    <dbReference type="NCBI Taxonomy" id="1194566"/>
    <lineage>
        <taxon>Eukaryota</taxon>
        <taxon>Fungi</taxon>
        <taxon>Dikarya</taxon>
        <taxon>Ascomycota</taxon>
        <taxon>Pezizomycotina</taxon>
        <taxon>Eurotiomycetes</taxon>
        <taxon>Eurotiomycetidae</taxon>
        <taxon>Eurotiales</taxon>
        <taxon>Aspergillaceae</taxon>
        <taxon>Aspergillus</taxon>
        <taxon>Aspergillus subgen. Fumigati</taxon>
    </lineage>
</organism>
<keyword evidence="3" id="KW-1185">Reference proteome</keyword>